<feature type="region of interest" description="Disordered" evidence="6">
    <location>
        <begin position="305"/>
        <end position="330"/>
    </location>
</feature>
<dbReference type="PIRSF" id="PIRSF025414">
    <property type="entry name" value="Alpha-L-arabinofuranosidase"/>
    <property type="match status" value="1"/>
</dbReference>
<evidence type="ECO:0000256" key="2">
    <source>
        <dbReference type="ARBA" id="ARBA00022729"/>
    </source>
</evidence>
<keyword evidence="3 5" id="KW-0378">Hydrolase</keyword>
<dbReference type="PANTHER" id="PTHR43817">
    <property type="entry name" value="GLYCOSYL HYDROLASE"/>
    <property type="match status" value="1"/>
</dbReference>
<evidence type="ECO:0000313" key="9">
    <source>
        <dbReference type="Proteomes" id="UP000267145"/>
    </source>
</evidence>
<protein>
    <recommendedName>
        <fullName evidence="10">Alpha-N-arabinofuranosidase 2</fullName>
    </recommendedName>
</protein>
<feature type="signal peptide" evidence="7">
    <location>
        <begin position="1"/>
        <end position="22"/>
    </location>
</feature>
<dbReference type="InterPro" id="IPR016828">
    <property type="entry name" value="Alpha-L-arabinofuranosidase"/>
</dbReference>
<dbReference type="InterPro" id="IPR006710">
    <property type="entry name" value="Glyco_hydro_43"/>
</dbReference>
<evidence type="ECO:0000256" key="7">
    <source>
        <dbReference type="SAM" id="SignalP"/>
    </source>
</evidence>
<sequence>MFVSTILRYACGLLAVAGSGNAFTNPIRAPGGADPQVTWTGGYYYLIATEWTDLKLSRARTIEGLKTAEKRTIYTDTNPNRCCNVWAPELHYLGNRWYIYYTAGQSGSTNLGGQRSHVLVGGATPWDSWSYGAQLTTDWGIDGTIVRFNDWGNYFVYSCMTGVPNQSTCVRRLGSNFISLTGPLSIISQPDQSWERSEVPVQEGQNALYFGGKTYIAYSANYCWTPQYCVATLEWDGRTDPMNRAAWKKSSNCVLSSANGNYGTGHNSFFMSPDGKETWTAFHATTNSNGACDNNRNTMVQPLTANSNGTPNFGRVQSNSYQWREPSGTQ</sequence>
<evidence type="ECO:0008006" key="10">
    <source>
        <dbReference type="Google" id="ProtNLM"/>
    </source>
</evidence>
<dbReference type="SUPFAM" id="SSF75005">
    <property type="entry name" value="Arabinanase/levansucrase/invertase"/>
    <property type="match status" value="1"/>
</dbReference>
<dbReference type="InterPro" id="IPR023296">
    <property type="entry name" value="Glyco_hydro_beta-prop_sf"/>
</dbReference>
<keyword evidence="9" id="KW-1185">Reference proteome</keyword>
<dbReference type="CDD" id="cd18820">
    <property type="entry name" value="GH43_LbAraf43-like"/>
    <property type="match status" value="1"/>
</dbReference>
<dbReference type="RefSeq" id="XP_028492896.1">
    <property type="nucleotide sequence ID" value="XM_028643569.1"/>
</dbReference>
<reference evidence="8 9" key="1">
    <citation type="submission" date="2018-10" db="EMBL/GenBank/DDBJ databases">
        <title>Genome sequence of Verticillium nonalfalfae VnAa140.</title>
        <authorList>
            <person name="Stajich J.E."/>
            <person name="Kasson M.T."/>
        </authorList>
    </citation>
    <scope>NUCLEOTIDE SEQUENCE [LARGE SCALE GENOMIC DNA]</scope>
    <source>
        <strain evidence="8 9">VnAa140</strain>
    </source>
</reference>
<evidence type="ECO:0000256" key="5">
    <source>
        <dbReference type="RuleBase" id="RU361187"/>
    </source>
</evidence>
<dbReference type="Proteomes" id="UP000267145">
    <property type="component" value="Unassembled WGS sequence"/>
</dbReference>
<gene>
    <name evidence="8" type="ORF">D7B24_009497</name>
</gene>
<dbReference type="Gene3D" id="2.115.10.20">
    <property type="entry name" value="Glycosyl hydrolase domain, family 43"/>
    <property type="match status" value="1"/>
</dbReference>
<organism evidence="8 9">
    <name type="scientific">Verticillium nonalfalfae</name>
    <dbReference type="NCBI Taxonomy" id="1051616"/>
    <lineage>
        <taxon>Eukaryota</taxon>
        <taxon>Fungi</taxon>
        <taxon>Dikarya</taxon>
        <taxon>Ascomycota</taxon>
        <taxon>Pezizomycotina</taxon>
        <taxon>Sordariomycetes</taxon>
        <taxon>Hypocreomycetidae</taxon>
        <taxon>Glomerellales</taxon>
        <taxon>Plectosphaerellaceae</taxon>
        <taxon>Verticillium</taxon>
    </lineage>
</organism>
<dbReference type="EMBL" id="RBVV01000095">
    <property type="protein sequence ID" value="RNJ54738.1"/>
    <property type="molecule type" value="Genomic_DNA"/>
</dbReference>
<comment type="similarity">
    <text evidence="1 5">Belongs to the glycosyl hydrolase 43 family.</text>
</comment>
<proteinExistence type="inferred from homology"/>
<evidence type="ECO:0000256" key="6">
    <source>
        <dbReference type="SAM" id="MobiDB-lite"/>
    </source>
</evidence>
<accession>A0A3M9Y5I5</accession>
<dbReference type="Pfam" id="PF04616">
    <property type="entry name" value="Glyco_hydro_43"/>
    <property type="match status" value="1"/>
</dbReference>
<name>A0A3M9Y5I5_9PEZI</name>
<comment type="caution">
    <text evidence="8">The sequence shown here is derived from an EMBL/GenBank/DDBJ whole genome shotgun (WGS) entry which is preliminary data.</text>
</comment>
<dbReference type="STRING" id="1051616.A0A3M9Y5I5"/>
<dbReference type="GO" id="GO:0005975">
    <property type="term" value="P:carbohydrate metabolic process"/>
    <property type="evidence" value="ECO:0007669"/>
    <property type="project" value="InterPro"/>
</dbReference>
<keyword evidence="2 7" id="KW-0732">Signal</keyword>
<evidence type="ECO:0000256" key="4">
    <source>
        <dbReference type="ARBA" id="ARBA00023295"/>
    </source>
</evidence>
<dbReference type="GO" id="GO:0004553">
    <property type="term" value="F:hydrolase activity, hydrolyzing O-glycosyl compounds"/>
    <property type="evidence" value="ECO:0007669"/>
    <property type="project" value="InterPro"/>
</dbReference>
<evidence type="ECO:0000256" key="1">
    <source>
        <dbReference type="ARBA" id="ARBA00009865"/>
    </source>
</evidence>
<dbReference type="GeneID" id="39613186"/>
<dbReference type="AlphaFoldDB" id="A0A3M9Y5I5"/>
<keyword evidence="4 5" id="KW-0326">Glycosidase</keyword>
<feature type="chain" id="PRO_5018049340" description="Alpha-N-arabinofuranosidase 2" evidence="7">
    <location>
        <begin position="23"/>
        <end position="330"/>
    </location>
</feature>
<dbReference type="PANTHER" id="PTHR43817:SF1">
    <property type="entry name" value="HYDROLASE, FAMILY 43, PUTATIVE (AFU_ORTHOLOGUE AFUA_3G01660)-RELATED"/>
    <property type="match status" value="1"/>
</dbReference>
<evidence type="ECO:0000313" key="8">
    <source>
        <dbReference type="EMBL" id="RNJ54738.1"/>
    </source>
</evidence>
<evidence type="ECO:0000256" key="3">
    <source>
        <dbReference type="ARBA" id="ARBA00022801"/>
    </source>
</evidence>